<dbReference type="Pfam" id="PF03318">
    <property type="entry name" value="ETX_MTX2"/>
    <property type="match status" value="1"/>
</dbReference>
<accession>A0AAC9J8B9</accession>
<evidence type="ECO:0000313" key="2">
    <source>
        <dbReference type="Proteomes" id="UP000182459"/>
    </source>
</evidence>
<protein>
    <submittedName>
        <fullName evidence="1">Uncharacterized protein</fullName>
    </submittedName>
</protein>
<dbReference type="SUPFAM" id="SSF56973">
    <property type="entry name" value="Aerolisin/ETX pore-forming domain"/>
    <property type="match status" value="1"/>
</dbReference>
<gene>
    <name evidence="1" type="ORF">FSC454_08500</name>
</gene>
<reference evidence="1 2" key="1">
    <citation type="submission" date="2016-11" db="EMBL/GenBank/DDBJ databases">
        <authorList>
            <person name="Hagglund E."/>
            <person name="Bystrom M."/>
            <person name="Naslund J."/>
            <person name="Stenberg P."/>
            <person name="Sjodin A."/>
        </authorList>
    </citation>
    <scope>NUCLEOTIDE SEQUENCE [LARGE SCALE GENOMIC DNA]</scope>
    <source>
        <strain evidence="1 2">CCUG 58020</strain>
    </source>
</reference>
<sequence length="554" mass="62107">MKRLKLINKLLWIGAGLYTSIGYAGEYYYDVKLHNKTGKYIDYSLSTHSEHASDYISEKFVLGKASKKYISNSLKPKYFEPDEISRIIKVKTLDGAKDYWSFSMNIEGHQRGQANKFLGSDRYCSIYREDAIAPVVVDIYEGGIWIVPYNSSPCSWSINNGYSHSTLDDNIPEPKLIYPTGLFSQSNNDIKTLNQLISTQIDTAVESSVGDIEDDGRFNYTLQVNNNSQLEQELNEEYYKVTGIRRASDPKARLLQADNNLSQDSQGKTWNDLKDILLDKLAATNPNDMIVTNLRVYDKDINYKEDLDFLGYRDYDNPKPHVLQTVGTYVDNNSDVRQDINTDTVSYTYTNGVSFTKATGWKVALSQTFKFSIFAGGETTITGEYNGSNSETQNQTKSVTYNISSKTVKVEPHSRKLVCSSLLGYSGEGNIRAGQKISGPIDIYIEEGLVSSDGTDLIILPARGKDFSGGYLMHFDDIIDLAEYIKDHGQTLPDWIEIVTHDDGTKSLYADIIVDANYLNIGVDAITRLYDVSIDEKRSAKDMCNVLATAATLS</sequence>
<dbReference type="Gene3D" id="2.170.15.10">
    <property type="entry name" value="Proaerolysin, chain A, domain 3"/>
    <property type="match status" value="1"/>
</dbReference>
<dbReference type="CDD" id="cd20223">
    <property type="entry name" value="PFM_epsilon-toxin-like"/>
    <property type="match status" value="1"/>
</dbReference>
<dbReference type="KEGG" id="fhi:FSC454_08500"/>
<dbReference type="EMBL" id="CP018093">
    <property type="protein sequence ID" value="APD51111.1"/>
    <property type="molecule type" value="Genomic_DNA"/>
</dbReference>
<dbReference type="InterPro" id="IPR004991">
    <property type="entry name" value="Aerolysin-like"/>
</dbReference>
<keyword evidence="2" id="KW-1185">Reference proteome</keyword>
<dbReference type="Proteomes" id="UP000182459">
    <property type="component" value="Chromosome"/>
</dbReference>
<dbReference type="AlphaFoldDB" id="A0AAC9J8B9"/>
<dbReference type="RefSeq" id="WP_066045239.1">
    <property type="nucleotide sequence ID" value="NZ_CP018093.1"/>
</dbReference>
<name>A0AAC9J8B9_9GAMM</name>
<proteinExistence type="predicted"/>
<organism evidence="1 2">
    <name type="scientific">Francisella hispaniensis FSC454</name>
    <dbReference type="NCBI Taxonomy" id="1088883"/>
    <lineage>
        <taxon>Bacteria</taxon>
        <taxon>Pseudomonadati</taxon>
        <taxon>Pseudomonadota</taxon>
        <taxon>Gammaproteobacteria</taxon>
        <taxon>Thiotrichales</taxon>
        <taxon>Francisellaceae</taxon>
        <taxon>Francisella</taxon>
    </lineage>
</organism>
<evidence type="ECO:0000313" key="1">
    <source>
        <dbReference type="EMBL" id="APD51111.1"/>
    </source>
</evidence>